<evidence type="ECO:0000313" key="14">
    <source>
        <dbReference type="Proteomes" id="UP000006327"/>
    </source>
</evidence>
<accession>K6Y598</accession>
<evidence type="ECO:0000256" key="8">
    <source>
        <dbReference type="ARBA" id="ARBA00023125"/>
    </source>
</evidence>
<dbReference type="AlphaFoldDB" id="K6Y598"/>
<dbReference type="GO" id="GO:0003700">
    <property type="term" value="F:DNA-binding transcription factor activity"/>
    <property type="evidence" value="ECO:0007669"/>
    <property type="project" value="InterPro"/>
</dbReference>
<dbReference type="GO" id="GO:0008270">
    <property type="term" value="F:zinc ion binding"/>
    <property type="evidence" value="ECO:0007669"/>
    <property type="project" value="InterPro"/>
</dbReference>
<dbReference type="EC" id="3.2.2.21" evidence="13"/>
<dbReference type="Gene3D" id="3.30.310.20">
    <property type="entry name" value="DNA-3-methyladenine glycosylase AlkA, N-terminal domain"/>
    <property type="match status" value="1"/>
</dbReference>
<evidence type="ECO:0000256" key="11">
    <source>
        <dbReference type="ARBA" id="ARBA00023204"/>
    </source>
</evidence>
<dbReference type="PANTHER" id="PTHR43003">
    <property type="entry name" value="DNA-3-METHYLADENINE GLYCOSYLASE"/>
    <property type="match status" value="1"/>
</dbReference>
<dbReference type="GO" id="GO:0008168">
    <property type="term" value="F:methyltransferase activity"/>
    <property type="evidence" value="ECO:0007669"/>
    <property type="project" value="UniProtKB-KW"/>
</dbReference>
<keyword evidence="14" id="KW-1185">Reference proteome</keyword>
<evidence type="ECO:0000256" key="7">
    <source>
        <dbReference type="ARBA" id="ARBA00023015"/>
    </source>
</evidence>
<dbReference type="PROSITE" id="PS01124">
    <property type="entry name" value="HTH_ARAC_FAMILY_2"/>
    <property type="match status" value="1"/>
</dbReference>
<keyword evidence="8" id="KW-0238">DNA-binding</keyword>
<dbReference type="Gene3D" id="1.10.340.30">
    <property type="entry name" value="Hypothetical protein, domain 2"/>
    <property type="match status" value="1"/>
</dbReference>
<comment type="caution">
    <text evidence="13">The sequence shown here is derived from an EMBL/GenBank/DDBJ whole genome shotgun (WGS) entry which is preliminary data.</text>
</comment>
<dbReference type="InterPro" id="IPR051912">
    <property type="entry name" value="Alkylbase_DNA_Glycosylase/TA"/>
</dbReference>
<dbReference type="InterPro" id="IPR037046">
    <property type="entry name" value="AlkA_N_sf"/>
</dbReference>
<dbReference type="eggNOG" id="COG0122">
    <property type="taxonomic scope" value="Bacteria"/>
</dbReference>
<gene>
    <name evidence="13" type="ORF">GARC_2184</name>
</gene>
<dbReference type="EMBL" id="BAEO01000027">
    <property type="protein sequence ID" value="GAC19151.1"/>
    <property type="molecule type" value="Genomic_DNA"/>
</dbReference>
<dbReference type="GO" id="GO:0032259">
    <property type="term" value="P:methylation"/>
    <property type="evidence" value="ECO:0007669"/>
    <property type="project" value="UniProtKB-KW"/>
</dbReference>
<dbReference type="SUPFAM" id="SSF57884">
    <property type="entry name" value="Ada DNA repair protein, N-terminal domain (N-Ada 10)"/>
    <property type="match status" value="1"/>
</dbReference>
<name>K6Y598_9ALTE</name>
<keyword evidence="13" id="KW-0326">Glycosidase</keyword>
<reference evidence="13 14" key="1">
    <citation type="journal article" date="2017" name="Antonie Van Leeuwenhoek">
        <title>Rhizobium rhizosphaerae sp. nov., a novel species isolated from rice rhizosphere.</title>
        <authorList>
            <person name="Zhao J.J."/>
            <person name="Zhang J."/>
            <person name="Zhang R.J."/>
            <person name="Zhang C.W."/>
            <person name="Yin H.Q."/>
            <person name="Zhang X.X."/>
        </authorList>
    </citation>
    <scope>NUCLEOTIDE SEQUENCE [LARGE SCALE GENOMIC DNA]</scope>
    <source>
        <strain evidence="13 14">BSs20135</strain>
    </source>
</reference>
<evidence type="ECO:0000256" key="6">
    <source>
        <dbReference type="ARBA" id="ARBA00022833"/>
    </source>
</evidence>
<dbReference type="InterPro" id="IPR035451">
    <property type="entry name" value="Ada-like_dom_sf"/>
</dbReference>
<keyword evidence="4" id="KW-0479">Metal-binding</keyword>
<dbReference type="Pfam" id="PF06029">
    <property type="entry name" value="AlkA_N"/>
    <property type="match status" value="1"/>
</dbReference>
<keyword evidence="2" id="KW-0489">Methyltransferase</keyword>
<dbReference type="InterPro" id="IPR009057">
    <property type="entry name" value="Homeodomain-like_sf"/>
</dbReference>
<keyword evidence="10" id="KW-0804">Transcription</keyword>
<keyword evidence="7" id="KW-0805">Transcription regulation</keyword>
<dbReference type="Gene3D" id="3.40.10.10">
    <property type="entry name" value="DNA Methylphosphotriester Repair Domain"/>
    <property type="match status" value="1"/>
</dbReference>
<comment type="cofactor">
    <cofactor evidence="1">
        <name>Zn(2+)</name>
        <dbReference type="ChEBI" id="CHEBI:29105"/>
    </cofactor>
</comment>
<keyword evidence="5" id="KW-0227">DNA damage</keyword>
<evidence type="ECO:0000256" key="9">
    <source>
        <dbReference type="ARBA" id="ARBA00023159"/>
    </source>
</evidence>
<keyword evidence="3" id="KW-0808">Transferase</keyword>
<dbReference type="Pfam" id="PF12833">
    <property type="entry name" value="HTH_18"/>
    <property type="match status" value="1"/>
</dbReference>
<dbReference type="SUPFAM" id="SSF46689">
    <property type="entry name" value="Homeodomain-like"/>
    <property type="match status" value="2"/>
</dbReference>
<dbReference type="InterPro" id="IPR010316">
    <property type="entry name" value="AlkA_N"/>
</dbReference>
<dbReference type="SUPFAM" id="SSF55945">
    <property type="entry name" value="TATA-box binding protein-like"/>
    <property type="match status" value="1"/>
</dbReference>
<dbReference type="eggNOG" id="COG2169">
    <property type="taxonomic scope" value="Bacteria"/>
</dbReference>
<dbReference type="SMART" id="SM00342">
    <property type="entry name" value="HTH_ARAC"/>
    <property type="match status" value="1"/>
</dbReference>
<sequence length="459" mass="52475">MVLKHTLIMHTQMNADYQQARLTRDPRFDGTFFIAVKTTNIFCRSICPANTPLEKNVEYFQLAQQAMFAGYRPCLRCRPDSAPHSYAWQGVNTTVHRAMRLLRQNRELSIEEIAVKLGITTRYFRHLFQQHLGLSPKQYQLFDKVLFAKQLLHQSSLSIENIADASGFASARRLQHNFKKVTGLTPQQIRQSKNNKEQLITLKLAFRPPFNWQHMQSFLALRAIQGVEYVADNFYSRTFNIGTDKGWFRVSAIQDKNYLQVEISLANIEKLMTVLSNIERIFDLNADTKSIRTQLLRCGVPADKMVTGLRIPGVWDTFEAGCRAILGQQISVKAAINLLSLLTKELGETEGDKCYFPSAKAITNSDLAFLKIPNSRKQTLLLFAQHIVSCSAPSVDDWLNIKGIGPWTVAYAKMRGQSSPDIWLNTDLIIKKQLAKIKIDPELARPWRSYLTFQLWSMP</sequence>
<evidence type="ECO:0000313" key="13">
    <source>
        <dbReference type="EMBL" id="GAC19151.1"/>
    </source>
</evidence>
<dbReference type="GO" id="GO:0032131">
    <property type="term" value="F:alkylated DNA binding"/>
    <property type="evidence" value="ECO:0007669"/>
    <property type="project" value="TreeGrafter"/>
</dbReference>
<dbReference type="InterPro" id="IPR011257">
    <property type="entry name" value="DNA_glycosylase"/>
</dbReference>
<proteinExistence type="predicted"/>
<dbReference type="GO" id="GO:0006307">
    <property type="term" value="P:DNA alkylation repair"/>
    <property type="evidence" value="ECO:0007669"/>
    <property type="project" value="TreeGrafter"/>
</dbReference>
<dbReference type="GO" id="GO:0006285">
    <property type="term" value="P:base-excision repair, AP site formation"/>
    <property type="evidence" value="ECO:0007669"/>
    <property type="project" value="TreeGrafter"/>
</dbReference>
<keyword evidence="11" id="KW-0234">DNA repair</keyword>
<dbReference type="SUPFAM" id="SSF48150">
    <property type="entry name" value="DNA-glycosylase"/>
    <property type="match status" value="1"/>
</dbReference>
<keyword evidence="13" id="KW-0378">Hydrolase</keyword>
<dbReference type="SMART" id="SM01009">
    <property type="entry name" value="AlkA_N"/>
    <property type="match status" value="1"/>
</dbReference>
<feature type="domain" description="HTH araC/xylS-type" evidence="12">
    <location>
        <begin position="92"/>
        <end position="192"/>
    </location>
</feature>
<dbReference type="Proteomes" id="UP000006327">
    <property type="component" value="Unassembled WGS sequence"/>
</dbReference>
<dbReference type="Gene3D" id="1.10.10.60">
    <property type="entry name" value="Homeodomain-like"/>
    <property type="match status" value="2"/>
</dbReference>
<keyword evidence="6" id="KW-0862">Zinc</keyword>
<dbReference type="PANTHER" id="PTHR43003:SF13">
    <property type="entry name" value="DNA-3-METHYLADENINE GLYCOSYLASE 2"/>
    <property type="match status" value="1"/>
</dbReference>
<dbReference type="STRING" id="493475.GARC_2184"/>
<dbReference type="InterPro" id="IPR004026">
    <property type="entry name" value="Ada_DNA_repair_Zn-bd"/>
</dbReference>
<dbReference type="GO" id="GO:0043565">
    <property type="term" value="F:sequence-specific DNA binding"/>
    <property type="evidence" value="ECO:0007669"/>
    <property type="project" value="InterPro"/>
</dbReference>
<evidence type="ECO:0000256" key="3">
    <source>
        <dbReference type="ARBA" id="ARBA00022679"/>
    </source>
</evidence>
<dbReference type="InterPro" id="IPR018060">
    <property type="entry name" value="HTH_AraC"/>
</dbReference>
<evidence type="ECO:0000259" key="12">
    <source>
        <dbReference type="PROSITE" id="PS01124"/>
    </source>
</evidence>
<dbReference type="GO" id="GO:0032993">
    <property type="term" value="C:protein-DNA complex"/>
    <property type="evidence" value="ECO:0007669"/>
    <property type="project" value="TreeGrafter"/>
</dbReference>
<dbReference type="InterPro" id="IPR018062">
    <property type="entry name" value="HTH_AraC-typ_CS"/>
</dbReference>
<evidence type="ECO:0000256" key="2">
    <source>
        <dbReference type="ARBA" id="ARBA00022603"/>
    </source>
</evidence>
<dbReference type="GO" id="GO:0008725">
    <property type="term" value="F:DNA-3-methyladenine glycosylase activity"/>
    <property type="evidence" value="ECO:0007669"/>
    <property type="project" value="TreeGrafter"/>
</dbReference>
<evidence type="ECO:0000256" key="5">
    <source>
        <dbReference type="ARBA" id="ARBA00022763"/>
    </source>
</evidence>
<evidence type="ECO:0000256" key="1">
    <source>
        <dbReference type="ARBA" id="ARBA00001947"/>
    </source>
</evidence>
<keyword evidence="9" id="KW-0010">Activator</keyword>
<dbReference type="Pfam" id="PF02805">
    <property type="entry name" value="Ada_Zn_binding"/>
    <property type="match status" value="1"/>
</dbReference>
<organism evidence="13 14">
    <name type="scientific">Paraglaciecola arctica BSs20135</name>
    <dbReference type="NCBI Taxonomy" id="493475"/>
    <lineage>
        <taxon>Bacteria</taxon>
        <taxon>Pseudomonadati</taxon>
        <taxon>Pseudomonadota</taxon>
        <taxon>Gammaproteobacteria</taxon>
        <taxon>Alteromonadales</taxon>
        <taxon>Alteromonadaceae</taxon>
        <taxon>Paraglaciecola</taxon>
    </lineage>
</organism>
<evidence type="ECO:0000256" key="10">
    <source>
        <dbReference type="ARBA" id="ARBA00023163"/>
    </source>
</evidence>
<dbReference type="PROSITE" id="PS00041">
    <property type="entry name" value="HTH_ARAC_FAMILY_1"/>
    <property type="match status" value="1"/>
</dbReference>
<protein>
    <submittedName>
        <fullName evidence="13">AraC family transcriptional regulator, regulatory protein of adaptative response</fullName>
        <ecNumber evidence="13">3.2.2.21</ecNumber>
    </submittedName>
</protein>
<dbReference type="GO" id="GO:0043916">
    <property type="term" value="F:DNA-7-methylguanine glycosylase activity"/>
    <property type="evidence" value="ECO:0007669"/>
    <property type="project" value="TreeGrafter"/>
</dbReference>
<evidence type="ECO:0000256" key="4">
    <source>
        <dbReference type="ARBA" id="ARBA00022723"/>
    </source>
</evidence>
<dbReference type="GO" id="GO:0005737">
    <property type="term" value="C:cytoplasm"/>
    <property type="evidence" value="ECO:0007669"/>
    <property type="project" value="TreeGrafter"/>
</dbReference>